<keyword evidence="4" id="KW-0288">FMN</keyword>
<evidence type="ECO:0000256" key="8">
    <source>
        <dbReference type="ARBA" id="ARBA00022827"/>
    </source>
</evidence>
<dbReference type="PANTHER" id="PTHR23293:SF9">
    <property type="entry name" value="FAD SYNTHASE"/>
    <property type="match status" value="1"/>
</dbReference>
<evidence type="ECO:0000256" key="5">
    <source>
        <dbReference type="ARBA" id="ARBA00022679"/>
    </source>
</evidence>
<reference evidence="15 16" key="1">
    <citation type="submission" date="2015-08" db="EMBL/GenBank/DDBJ databases">
        <title>Next Generation Sequencing and Analysis of the Genome of Puccinia sorghi L Schw, the Causal Agent of Maize Common Rust.</title>
        <authorList>
            <person name="Rochi L."/>
            <person name="Burguener G."/>
            <person name="Darino M."/>
            <person name="Turjanski A."/>
            <person name="Kreff E."/>
            <person name="Dieguez M.J."/>
            <person name="Sacco F."/>
        </authorList>
    </citation>
    <scope>NUCLEOTIDE SEQUENCE [LARGE SCALE GENOMIC DNA]</scope>
    <source>
        <strain evidence="15 16">RO10H11247</strain>
    </source>
</reference>
<keyword evidence="16" id="KW-1185">Reference proteome</keyword>
<feature type="domain" description="Phosphoadenosine phosphosulphate reductase" evidence="14">
    <location>
        <begin position="222"/>
        <end position="295"/>
    </location>
</feature>
<keyword evidence="6" id="KW-0548">Nucleotidyltransferase</keyword>
<evidence type="ECO:0000256" key="1">
    <source>
        <dbReference type="ARBA" id="ARBA00004726"/>
    </source>
</evidence>
<feature type="domain" description="Phosphoadenosine phosphosulphate reductase" evidence="14">
    <location>
        <begin position="134"/>
        <end position="206"/>
    </location>
</feature>
<dbReference type="GO" id="GO:0006747">
    <property type="term" value="P:FAD biosynthetic process"/>
    <property type="evidence" value="ECO:0007669"/>
    <property type="project" value="TreeGrafter"/>
</dbReference>
<keyword evidence="5" id="KW-0808">Transferase</keyword>
<evidence type="ECO:0000256" key="11">
    <source>
        <dbReference type="ARBA" id="ARBA00031871"/>
    </source>
</evidence>
<feature type="region of interest" description="Disordered" evidence="13">
    <location>
        <begin position="56"/>
        <end position="86"/>
    </location>
</feature>
<evidence type="ECO:0000256" key="9">
    <source>
        <dbReference type="ARBA" id="ARBA00022840"/>
    </source>
</evidence>
<comment type="catalytic activity">
    <reaction evidence="12">
        <text>FMN + ATP + H(+) = FAD + diphosphate</text>
        <dbReference type="Rhea" id="RHEA:17237"/>
        <dbReference type="ChEBI" id="CHEBI:15378"/>
        <dbReference type="ChEBI" id="CHEBI:30616"/>
        <dbReference type="ChEBI" id="CHEBI:33019"/>
        <dbReference type="ChEBI" id="CHEBI:57692"/>
        <dbReference type="ChEBI" id="CHEBI:58210"/>
        <dbReference type="EC" id="2.7.7.2"/>
    </reaction>
</comment>
<evidence type="ECO:0000256" key="3">
    <source>
        <dbReference type="ARBA" id="ARBA00022630"/>
    </source>
</evidence>
<accession>A0A0L6V3T1</accession>
<keyword evidence="8" id="KW-0274">FAD</keyword>
<comment type="pathway">
    <text evidence="1">Cofactor biosynthesis; FAD biosynthesis; FAD from FMN: step 1/1.</text>
</comment>
<protein>
    <recommendedName>
        <fullName evidence="2">FAD synthase</fullName>
        <ecNumber evidence="2">2.7.7.2</ecNumber>
    </recommendedName>
    <alternativeName>
        <fullName evidence="10">FAD pyrophosphorylase</fullName>
    </alternativeName>
    <alternativeName>
        <fullName evidence="11">FMN adenylyltransferase</fullName>
    </alternativeName>
</protein>
<evidence type="ECO:0000256" key="13">
    <source>
        <dbReference type="SAM" id="MobiDB-lite"/>
    </source>
</evidence>
<keyword evidence="3" id="KW-0285">Flavoprotein</keyword>
<dbReference type="PANTHER" id="PTHR23293">
    <property type="entry name" value="FAD SYNTHETASE-RELATED FMN ADENYLYLTRANSFERASE"/>
    <property type="match status" value="1"/>
</dbReference>
<evidence type="ECO:0000259" key="14">
    <source>
        <dbReference type="Pfam" id="PF01507"/>
    </source>
</evidence>
<evidence type="ECO:0000256" key="10">
    <source>
        <dbReference type="ARBA" id="ARBA00031145"/>
    </source>
</evidence>
<dbReference type="GO" id="GO:0003919">
    <property type="term" value="F:FMN adenylyltransferase activity"/>
    <property type="evidence" value="ECO:0007669"/>
    <property type="project" value="UniProtKB-EC"/>
</dbReference>
<evidence type="ECO:0000256" key="4">
    <source>
        <dbReference type="ARBA" id="ARBA00022643"/>
    </source>
</evidence>
<keyword evidence="9" id="KW-0067">ATP-binding</keyword>
<gene>
    <name evidence="15" type="ORF">VP01_2682g4</name>
</gene>
<dbReference type="Gene3D" id="3.40.50.620">
    <property type="entry name" value="HUPs"/>
    <property type="match status" value="1"/>
</dbReference>
<dbReference type="Proteomes" id="UP000037035">
    <property type="component" value="Unassembled WGS sequence"/>
</dbReference>
<keyword evidence="7" id="KW-0547">Nucleotide-binding</keyword>
<dbReference type="GO" id="GO:0005524">
    <property type="term" value="F:ATP binding"/>
    <property type="evidence" value="ECO:0007669"/>
    <property type="project" value="UniProtKB-KW"/>
</dbReference>
<organism evidence="15 16">
    <name type="scientific">Puccinia sorghi</name>
    <dbReference type="NCBI Taxonomy" id="27349"/>
    <lineage>
        <taxon>Eukaryota</taxon>
        <taxon>Fungi</taxon>
        <taxon>Dikarya</taxon>
        <taxon>Basidiomycota</taxon>
        <taxon>Pucciniomycotina</taxon>
        <taxon>Pucciniomycetes</taxon>
        <taxon>Pucciniales</taxon>
        <taxon>Pucciniaceae</taxon>
        <taxon>Puccinia</taxon>
    </lineage>
</organism>
<feature type="compositionally biased region" description="Basic residues" evidence="13">
    <location>
        <begin position="67"/>
        <end position="83"/>
    </location>
</feature>
<evidence type="ECO:0000313" key="16">
    <source>
        <dbReference type="Proteomes" id="UP000037035"/>
    </source>
</evidence>
<dbReference type="FunFam" id="3.40.50.620:FF:000347">
    <property type="entry name" value="FMN adenylyltransferase"/>
    <property type="match status" value="1"/>
</dbReference>
<dbReference type="CDD" id="cd23948">
    <property type="entry name" value="FAD_synthase"/>
    <property type="match status" value="1"/>
</dbReference>
<comment type="caution">
    <text evidence="15">The sequence shown here is derived from an EMBL/GenBank/DDBJ whole genome shotgun (WGS) entry which is preliminary data.</text>
</comment>
<dbReference type="InterPro" id="IPR002500">
    <property type="entry name" value="PAPS_reduct_dom"/>
</dbReference>
<dbReference type="EC" id="2.7.7.2" evidence="2"/>
<dbReference type="AlphaFoldDB" id="A0A0L6V3T1"/>
<evidence type="ECO:0000313" key="15">
    <source>
        <dbReference type="EMBL" id="KNZ55428.1"/>
    </source>
</evidence>
<dbReference type="Pfam" id="PF01507">
    <property type="entry name" value="PAPS_reduct"/>
    <property type="match status" value="2"/>
</dbReference>
<dbReference type="OrthoDB" id="270728at2759"/>
<sequence length="332" mass="37209">MSPVIRCLFIGPGLRGGDVGVGEGKGCVIRVAPCKAWLDLMRWLGFTKRVTLAEQPPTVKRGSAPVQRKRRAKQNRRHTMTSKDSLRRRFGKPEADRVYQLAHAEEPTQLSLQIKRALEIIELAIVRFGADGLSISFNGGKDSTVLVHLFAAALHRNCSSATSLPESDPNLKLSGLYIRCQSPFTEVDEFVNQCQEVYNIDLMTVDDSLKSGLGAFLAERPSIQAILIGTRATDPNGGCLTAFDPTDSDWPSIIRVHPILDWHYSHVWQFLQELEVDWCTLYNSGYTSLGSSFNTYKNPFLQTDDGWKAAWDLSDGRNERADKLKYLDGDFW</sequence>
<proteinExistence type="predicted"/>
<evidence type="ECO:0000256" key="7">
    <source>
        <dbReference type="ARBA" id="ARBA00022741"/>
    </source>
</evidence>
<dbReference type="VEuPathDB" id="FungiDB:VP01_2682g4"/>
<dbReference type="STRING" id="27349.A0A0L6V3T1"/>
<name>A0A0L6V3T1_9BASI</name>
<evidence type="ECO:0000256" key="2">
    <source>
        <dbReference type="ARBA" id="ARBA00012393"/>
    </source>
</evidence>
<evidence type="ECO:0000256" key="12">
    <source>
        <dbReference type="ARBA" id="ARBA00049494"/>
    </source>
</evidence>
<dbReference type="SUPFAM" id="SSF52402">
    <property type="entry name" value="Adenine nucleotide alpha hydrolases-like"/>
    <property type="match status" value="1"/>
</dbReference>
<evidence type="ECO:0000256" key="6">
    <source>
        <dbReference type="ARBA" id="ARBA00022695"/>
    </source>
</evidence>
<dbReference type="EMBL" id="LAVV01007593">
    <property type="protein sequence ID" value="KNZ55428.1"/>
    <property type="molecule type" value="Genomic_DNA"/>
</dbReference>
<dbReference type="InterPro" id="IPR014729">
    <property type="entry name" value="Rossmann-like_a/b/a_fold"/>
</dbReference>